<accession>A0A0F9T136</accession>
<dbReference type="AlphaFoldDB" id="A0A0F9T136"/>
<gene>
    <name evidence="1" type="ORF">LCGC14_0405080</name>
</gene>
<evidence type="ECO:0000313" key="1">
    <source>
        <dbReference type="EMBL" id="KKN72954.1"/>
    </source>
</evidence>
<proteinExistence type="predicted"/>
<reference evidence="1" key="1">
    <citation type="journal article" date="2015" name="Nature">
        <title>Complex archaea that bridge the gap between prokaryotes and eukaryotes.</title>
        <authorList>
            <person name="Spang A."/>
            <person name="Saw J.H."/>
            <person name="Jorgensen S.L."/>
            <person name="Zaremba-Niedzwiedzka K."/>
            <person name="Martijn J."/>
            <person name="Lind A.E."/>
            <person name="van Eijk R."/>
            <person name="Schleper C."/>
            <person name="Guy L."/>
            <person name="Ettema T.J."/>
        </authorList>
    </citation>
    <scope>NUCLEOTIDE SEQUENCE</scope>
</reference>
<dbReference type="EMBL" id="LAZR01000352">
    <property type="protein sequence ID" value="KKN72954.1"/>
    <property type="molecule type" value="Genomic_DNA"/>
</dbReference>
<organism evidence="1">
    <name type="scientific">marine sediment metagenome</name>
    <dbReference type="NCBI Taxonomy" id="412755"/>
    <lineage>
        <taxon>unclassified sequences</taxon>
        <taxon>metagenomes</taxon>
        <taxon>ecological metagenomes</taxon>
    </lineage>
</organism>
<protein>
    <submittedName>
        <fullName evidence="1">Uncharacterized protein</fullName>
    </submittedName>
</protein>
<comment type="caution">
    <text evidence="1">The sequence shown here is derived from an EMBL/GenBank/DDBJ whole genome shotgun (WGS) entry which is preliminary data.</text>
</comment>
<name>A0A0F9T136_9ZZZZ</name>
<sequence length="290" mass="30635">MAIQATRNPFGIKYAIAYDRCSFKPFGLWRVIGEMNLDRSIDNVPNTGGHISGAWDSEFGQPENSIALTVRELPFFAFTVLEGATTNEIVPEATGSVGALTNKQGTSVFDATTGIDSIAAKVGVEQNIKAIRYIFVATGPATVDIHLHGDGTPFETIEGVVASNITVPSTGGTVDVDSLGITITGGSGTIAFVTDDTASSDTRPIHQGFGITPVGSEGDTPTSFGLLGVYPKKSDGMQFWIDFPNVVGSGLPIGATTREWSESSITLTPLIDTATDRLYTFFSKLPDVIC</sequence>